<feature type="region of interest" description="Disordered" evidence="2">
    <location>
        <begin position="211"/>
        <end position="241"/>
    </location>
</feature>
<feature type="region of interest" description="Disordered" evidence="2">
    <location>
        <begin position="1"/>
        <end position="185"/>
    </location>
</feature>
<organism evidence="4 5">
    <name type="scientific">Tropilaelaps mercedesae</name>
    <dbReference type="NCBI Taxonomy" id="418985"/>
    <lineage>
        <taxon>Eukaryota</taxon>
        <taxon>Metazoa</taxon>
        <taxon>Ecdysozoa</taxon>
        <taxon>Arthropoda</taxon>
        <taxon>Chelicerata</taxon>
        <taxon>Arachnida</taxon>
        <taxon>Acari</taxon>
        <taxon>Parasitiformes</taxon>
        <taxon>Mesostigmata</taxon>
        <taxon>Gamasina</taxon>
        <taxon>Dermanyssoidea</taxon>
        <taxon>Laelapidae</taxon>
        <taxon>Tropilaelaps</taxon>
    </lineage>
</organism>
<feature type="non-terminal residue" evidence="4">
    <location>
        <position position="1"/>
    </location>
</feature>
<dbReference type="InterPro" id="IPR022735">
    <property type="entry name" value="bMERB_dom"/>
</dbReference>
<dbReference type="PROSITE" id="PS51848">
    <property type="entry name" value="BMERB"/>
    <property type="match status" value="1"/>
</dbReference>
<dbReference type="EMBL" id="MNPL01030596">
    <property type="protein sequence ID" value="OQR66927.1"/>
    <property type="molecule type" value="Genomic_DNA"/>
</dbReference>
<sequence length="443" mass="47951">RLFSSGESSPPSKTGASDARQSRPNSAGHKARNALFSLLTFGSKSSASSGSSAGQRDGAEGSTNGQSSHQRKDKGDLLAKSPSGKTTISAKLKMLSPKAQGKSPRGSLASVDSQGVDREDDLGKTGASRSKDVPDKKRNLSQDSLRSTGPGPCTPVSLTGSAGVRSTGSFSVTELGSMGSIGSGGSGLGLSESRLGSVGMSTLISGTDLLVSGSESDNDNEPFPDVHEILSDRRTEATDKEKAERFQQRVYKQQELKRARCGQEIQRKLAEIEVERAGIEGRGVDVEKELRRLSQAPAAHLANAAADKDRLTQELFELLRQKNKLNRREQELVIRAKDLELENRHAKLQKEMRERMAIDESKKTPQDVSEERAILREMLEILEKRDKLVVLHDQLELKERREEREIENRMRAAHAAHASGVAGVAGVQQFVEIPGLTGDTSHV</sequence>
<feature type="compositionally biased region" description="Low complexity" evidence="2">
    <location>
        <begin position="42"/>
        <end position="54"/>
    </location>
</feature>
<evidence type="ECO:0000256" key="2">
    <source>
        <dbReference type="SAM" id="MobiDB-lite"/>
    </source>
</evidence>
<evidence type="ECO:0000313" key="4">
    <source>
        <dbReference type="EMBL" id="OQR66927.1"/>
    </source>
</evidence>
<dbReference type="OrthoDB" id="20799at2759"/>
<feature type="coiled-coil region" evidence="1">
    <location>
        <begin position="301"/>
        <end position="342"/>
    </location>
</feature>
<proteinExistence type="predicted"/>
<dbReference type="STRING" id="418985.A0A1V9X0F0"/>
<accession>A0A1V9X0F0</accession>
<evidence type="ECO:0000313" key="5">
    <source>
        <dbReference type="Proteomes" id="UP000192247"/>
    </source>
</evidence>
<feature type="compositionally biased region" description="Polar residues" evidence="2">
    <location>
        <begin position="156"/>
        <end position="174"/>
    </location>
</feature>
<reference evidence="4 5" key="1">
    <citation type="journal article" date="2017" name="Gigascience">
        <title>Draft genome of the honey bee ectoparasitic mite, Tropilaelaps mercedesae, is shaped by the parasitic life history.</title>
        <authorList>
            <person name="Dong X."/>
            <person name="Armstrong S.D."/>
            <person name="Xia D."/>
            <person name="Makepeace B.L."/>
            <person name="Darby A.C."/>
            <person name="Kadowaki T."/>
        </authorList>
    </citation>
    <scope>NUCLEOTIDE SEQUENCE [LARGE SCALE GENOMIC DNA]</scope>
    <source>
        <strain evidence="4">Wuxi-XJTLU</strain>
    </source>
</reference>
<dbReference type="AlphaFoldDB" id="A0A1V9X0F0"/>
<dbReference type="PANTHER" id="PTHR23167">
    <property type="entry name" value="CALPONIN HOMOLOGY DOMAIN-CONTAINING PROTEIN DDB_G0272472-RELATED"/>
    <property type="match status" value="1"/>
</dbReference>
<comment type="caution">
    <text evidence="4">The sequence shown here is derived from an EMBL/GenBank/DDBJ whole genome shotgun (WGS) entry which is preliminary data.</text>
</comment>
<dbReference type="Proteomes" id="UP000192247">
    <property type="component" value="Unassembled WGS sequence"/>
</dbReference>
<dbReference type="PANTHER" id="PTHR23167:SF54">
    <property type="entry name" value="[F-ACTIN]-MONOOXYGENASE MICAL"/>
    <property type="match status" value="1"/>
</dbReference>
<dbReference type="InParanoid" id="A0A1V9X0F0"/>
<name>A0A1V9X0F0_9ACAR</name>
<keyword evidence="1" id="KW-0175">Coiled coil</keyword>
<feature type="compositionally biased region" description="Basic and acidic residues" evidence="2">
    <location>
        <begin position="224"/>
        <end position="241"/>
    </location>
</feature>
<evidence type="ECO:0000256" key="1">
    <source>
        <dbReference type="SAM" id="Coils"/>
    </source>
</evidence>
<dbReference type="Pfam" id="PF12130">
    <property type="entry name" value="bMERB_dom"/>
    <property type="match status" value="1"/>
</dbReference>
<feature type="domain" description="BMERB" evidence="3">
    <location>
        <begin position="252"/>
        <end position="408"/>
    </location>
</feature>
<dbReference type="SMART" id="SM01203">
    <property type="entry name" value="DUF3585"/>
    <property type="match status" value="1"/>
</dbReference>
<evidence type="ECO:0000259" key="3">
    <source>
        <dbReference type="PROSITE" id="PS51848"/>
    </source>
</evidence>
<feature type="compositionally biased region" description="Polar residues" evidence="2">
    <location>
        <begin position="1"/>
        <end position="15"/>
    </location>
</feature>
<protein>
    <recommendedName>
        <fullName evidence="3">BMERB domain-containing protein</fullName>
    </recommendedName>
</protein>
<keyword evidence="5" id="KW-1185">Reference proteome</keyword>
<gene>
    <name evidence="4" type="ORF">BIW11_13837</name>
</gene>
<feature type="compositionally biased region" description="Basic and acidic residues" evidence="2">
    <location>
        <begin position="115"/>
        <end position="140"/>
    </location>
</feature>
<dbReference type="InterPro" id="IPR050540">
    <property type="entry name" value="F-actin_Monoox_Mical"/>
</dbReference>